<evidence type="ECO:0000256" key="1">
    <source>
        <dbReference type="ARBA" id="ARBA00023125"/>
    </source>
</evidence>
<name>A0A4Q2UIH0_9BACT</name>
<dbReference type="InterPro" id="IPR001387">
    <property type="entry name" value="Cro/C1-type_HTH"/>
</dbReference>
<dbReference type="AlphaFoldDB" id="A0A4Q2UIH0"/>
<dbReference type="PROSITE" id="PS50943">
    <property type="entry name" value="HTH_CROC1"/>
    <property type="match status" value="1"/>
</dbReference>
<gene>
    <name evidence="3" type="ORF">EQG79_24610</name>
</gene>
<dbReference type="Proteomes" id="UP000290407">
    <property type="component" value="Unassembled WGS sequence"/>
</dbReference>
<proteinExistence type="predicted"/>
<dbReference type="InterPro" id="IPR010982">
    <property type="entry name" value="Lambda_DNA-bd_dom_sf"/>
</dbReference>
<dbReference type="RefSeq" id="WP_129605157.1">
    <property type="nucleotide sequence ID" value="NZ_SBLB01000008.1"/>
</dbReference>
<protein>
    <submittedName>
        <fullName evidence="3">XRE family transcriptional regulator</fullName>
    </submittedName>
</protein>
<dbReference type="SMART" id="SM00530">
    <property type="entry name" value="HTH_XRE"/>
    <property type="match status" value="1"/>
</dbReference>
<dbReference type="SUPFAM" id="SSF47413">
    <property type="entry name" value="lambda repressor-like DNA-binding domains"/>
    <property type="match status" value="1"/>
</dbReference>
<evidence type="ECO:0000313" key="3">
    <source>
        <dbReference type="EMBL" id="RYC67301.1"/>
    </source>
</evidence>
<dbReference type="PANTHER" id="PTHR46558">
    <property type="entry name" value="TRACRIPTIONAL REGULATORY PROTEIN-RELATED-RELATED"/>
    <property type="match status" value="1"/>
</dbReference>
<dbReference type="EMBL" id="SBLB01000008">
    <property type="protein sequence ID" value="RYC67301.1"/>
    <property type="molecule type" value="Genomic_DNA"/>
</dbReference>
<comment type="caution">
    <text evidence="3">The sequence shown here is derived from an EMBL/GenBank/DDBJ whole genome shotgun (WGS) entry which is preliminary data.</text>
</comment>
<sequence length="91" mass="10202">MPNYMTRIRQLREFCGLSQEAVADQLGITQSAYSRLESGTTRLDLPRLQQLAALYGLTVQQLVDLNSVALVDIISQTPAVVERLRLADIRK</sequence>
<dbReference type="CDD" id="cd00093">
    <property type="entry name" value="HTH_XRE"/>
    <property type="match status" value="1"/>
</dbReference>
<accession>A0A4Q2UIH0</accession>
<feature type="domain" description="HTH cro/C1-type" evidence="2">
    <location>
        <begin position="8"/>
        <end position="62"/>
    </location>
</feature>
<evidence type="ECO:0000259" key="2">
    <source>
        <dbReference type="PROSITE" id="PS50943"/>
    </source>
</evidence>
<reference evidence="3 4" key="1">
    <citation type="submission" date="2019-01" db="EMBL/GenBank/DDBJ databases">
        <title>Spirosoma flava sp. nov., a propanil-degrading bacterium isolated from herbicide-contaminated soil.</title>
        <authorList>
            <person name="Zhang L."/>
            <person name="Jiang J.-D."/>
        </authorList>
    </citation>
    <scope>NUCLEOTIDE SEQUENCE [LARGE SCALE GENOMIC DNA]</scope>
    <source>
        <strain evidence="3 4">TY50</strain>
    </source>
</reference>
<keyword evidence="4" id="KW-1185">Reference proteome</keyword>
<dbReference type="Gene3D" id="1.10.260.40">
    <property type="entry name" value="lambda repressor-like DNA-binding domains"/>
    <property type="match status" value="1"/>
</dbReference>
<organism evidence="3 4">
    <name type="scientific">Spirosoma sordidisoli</name>
    <dbReference type="NCBI Taxonomy" id="2502893"/>
    <lineage>
        <taxon>Bacteria</taxon>
        <taxon>Pseudomonadati</taxon>
        <taxon>Bacteroidota</taxon>
        <taxon>Cytophagia</taxon>
        <taxon>Cytophagales</taxon>
        <taxon>Cytophagaceae</taxon>
        <taxon>Spirosoma</taxon>
    </lineage>
</organism>
<dbReference type="Pfam" id="PF01381">
    <property type="entry name" value="HTH_3"/>
    <property type="match status" value="1"/>
</dbReference>
<dbReference type="PANTHER" id="PTHR46558:SF4">
    <property type="entry name" value="DNA-BIDING PHAGE PROTEIN"/>
    <property type="match status" value="1"/>
</dbReference>
<dbReference type="GO" id="GO:0003677">
    <property type="term" value="F:DNA binding"/>
    <property type="evidence" value="ECO:0007669"/>
    <property type="project" value="UniProtKB-KW"/>
</dbReference>
<keyword evidence="1" id="KW-0238">DNA-binding</keyword>
<evidence type="ECO:0000313" key="4">
    <source>
        <dbReference type="Proteomes" id="UP000290407"/>
    </source>
</evidence>